<name>A0A8A7KCS0_9FIRM</name>
<dbReference type="KEGG" id="ifn:GM661_07825"/>
<organism evidence="1 2">
    <name type="scientific">Iocasia fonsfrigidae</name>
    <dbReference type="NCBI Taxonomy" id="2682810"/>
    <lineage>
        <taxon>Bacteria</taxon>
        <taxon>Bacillati</taxon>
        <taxon>Bacillota</taxon>
        <taxon>Clostridia</taxon>
        <taxon>Halanaerobiales</taxon>
        <taxon>Halanaerobiaceae</taxon>
        <taxon>Iocasia</taxon>
    </lineage>
</organism>
<accession>A0A8A7KCS0</accession>
<sequence>MQEILSYGCRFNNLKTEITIEPLNNDLTGYETTLKKEFIRKISFDYYSNVYIIKGYYPNNDVDECFKGVELERWASLKNNHKDVVKKIRIRWVRGEYVDREIDFNACAIKYKEEIDKINHHFYLLLVDVDREREIAYNNIITVNNSDLLYISMKPYRENESLNSVLRKLDNKYTSISDLKGNYALLNNLAKQR</sequence>
<dbReference type="Proteomes" id="UP000665020">
    <property type="component" value="Chromosome"/>
</dbReference>
<gene>
    <name evidence="1" type="ORF">GM661_07825</name>
</gene>
<evidence type="ECO:0000313" key="2">
    <source>
        <dbReference type="Proteomes" id="UP000665020"/>
    </source>
</evidence>
<evidence type="ECO:0000313" key="1">
    <source>
        <dbReference type="EMBL" id="QTL97895.1"/>
    </source>
</evidence>
<dbReference type="EMBL" id="CP046640">
    <property type="protein sequence ID" value="QTL97895.1"/>
    <property type="molecule type" value="Genomic_DNA"/>
</dbReference>
<proteinExistence type="predicted"/>
<dbReference type="RefSeq" id="WP_230869502.1">
    <property type="nucleotide sequence ID" value="NZ_CP046640.1"/>
</dbReference>
<keyword evidence="2" id="KW-1185">Reference proteome</keyword>
<protein>
    <submittedName>
        <fullName evidence="1">Uncharacterized protein</fullName>
    </submittedName>
</protein>
<reference evidence="1" key="1">
    <citation type="submission" date="2019-12" db="EMBL/GenBank/DDBJ databases">
        <authorList>
            <person name="zhang j."/>
            <person name="sun C.M."/>
        </authorList>
    </citation>
    <scope>NUCLEOTIDE SEQUENCE</scope>
    <source>
        <strain evidence="1">NS-1</strain>
    </source>
</reference>
<dbReference type="AlphaFoldDB" id="A0A8A7KCS0"/>